<feature type="compositionally biased region" description="Gly residues" evidence="1">
    <location>
        <begin position="34"/>
        <end position="45"/>
    </location>
</feature>
<keyword evidence="3" id="KW-1185">Reference proteome</keyword>
<evidence type="ECO:0000313" key="3">
    <source>
        <dbReference type="Proteomes" id="UP000324222"/>
    </source>
</evidence>
<comment type="caution">
    <text evidence="2">The sequence shown here is derived from an EMBL/GenBank/DDBJ whole genome shotgun (WGS) entry which is preliminary data.</text>
</comment>
<reference evidence="2 3" key="1">
    <citation type="submission" date="2019-05" db="EMBL/GenBank/DDBJ databases">
        <title>Another draft genome of Portunus trituberculatus and its Hox gene families provides insights of decapod evolution.</title>
        <authorList>
            <person name="Jeong J.-H."/>
            <person name="Song I."/>
            <person name="Kim S."/>
            <person name="Choi T."/>
            <person name="Kim D."/>
            <person name="Ryu S."/>
            <person name="Kim W."/>
        </authorList>
    </citation>
    <scope>NUCLEOTIDE SEQUENCE [LARGE SCALE GENOMIC DNA]</scope>
    <source>
        <tissue evidence="2">Muscle</tissue>
    </source>
</reference>
<evidence type="ECO:0000313" key="2">
    <source>
        <dbReference type="EMBL" id="MPD01789.1"/>
    </source>
</evidence>
<dbReference type="Proteomes" id="UP000324222">
    <property type="component" value="Unassembled WGS sequence"/>
</dbReference>
<name>A0A5B7K9N8_PORTR</name>
<accession>A0A5B7K9N8</accession>
<evidence type="ECO:0000256" key="1">
    <source>
        <dbReference type="SAM" id="MobiDB-lite"/>
    </source>
</evidence>
<proteinExistence type="predicted"/>
<dbReference type="AlphaFoldDB" id="A0A5B7K9N8"/>
<sequence length="72" mass="7597">MASLRPPARDHEIGLGSSRPKIRTACSPSDIGGPSPGAGWDGGGADWGGRGRLPIVVFALLPQHVWPLEVWE</sequence>
<protein>
    <submittedName>
        <fullName evidence="2">Uncharacterized protein</fullName>
    </submittedName>
</protein>
<gene>
    <name evidence="2" type="ORF">E2C01_097335</name>
</gene>
<feature type="region of interest" description="Disordered" evidence="1">
    <location>
        <begin position="1"/>
        <end position="45"/>
    </location>
</feature>
<organism evidence="2 3">
    <name type="scientific">Portunus trituberculatus</name>
    <name type="common">Swimming crab</name>
    <name type="synonym">Neptunus trituberculatus</name>
    <dbReference type="NCBI Taxonomy" id="210409"/>
    <lineage>
        <taxon>Eukaryota</taxon>
        <taxon>Metazoa</taxon>
        <taxon>Ecdysozoa</taxon>
        <taxon>Arthropoda</taxon>
        <taxon>Crustacea</taxon>
        <taxon>Multicrustacea</taxon>
        <taxon>Malacostraca</taxon>
        <taxon>Eumalacostraca</taxon>
        <taxon>Eucarida</taxon>
        <taxon>Decapoda</taxon>
        <taxon>Pleocyemata</taxon>
        <taxon>Brachyura</taxon>
        <taxon>Eubrachyura</taxon>
        <taxon>Portunoidea</taxon>
        <taxon>Portunidae</taxon>
        <taxon>Portuninae</taxon>
        <taxon>Portunus</taxon>
    </lineage>
</organism>
<dbReference type="EMBL" id="VSRR010128615">
    <property type="protein sequence ID" value="MPD01789.1"/>
    <property type="molecule type" value="Genomic_DNA"/>
</dbReference>